<dbReference type="Pfam" id="PF00817">
    <property type="entry name" value="IMS"/>
    <property type="match status" value="1"/>
</dbReference>
<evidence type="ECO:0000256" key="3">
    <source>
        <dbReference type="ARBA" id="ARBA00022763"/>
    </source>
</evidence>
<dbReference type="GO" id="GO:0006281">
    <property type="term" value="P:DNA repair"/>
    <property type="evidence" value="ECO:0007669"/>
    <property type="project" value="InterPro"/>
</dbReference>
<dbReference type="RefSeq" id="WP_186773960.1">
    <property type="nucleotide sequence ID" value="NZ_JACOMF010000147.1"/>
</dbReference>
<proteinExistence type="predicted"/>
<reference evidence="8" key="1">
    <citation type="submission" date="2020-08" db="EMBL/GenBank/DDBJ databases">
        <authorList>
            <person name="Hu Y."/>
            <person name="Nguyen S.V."/>
            <person name="Li F."/>
            <person name="Fanning S."/>
        </authorList>
    </citation>
    <scope>NUCLEOTIDE SEQUENCE</scope>
    <source>
        <strain evidence="8">SYSU D8009</strain>
    </source>
</reference>
<feature type="domain" description="DNA polymerase Y-family little finger" evidence="7">
    <location>
        <begin position="250"/>
        <end position="323"/>
    </location>
</feature>
<dbReference type="InterPro" id="IPR050356">
    <property type="entry name" value="SulA_CellDiv_inhibitor"/>
</dbReference>
<evidence type="ECO:0000313" key="9">
    <source>
        <dbReference type="Proteomes" id="UP000600101"/>
    </source>
</evidence>
<comment type="subunit">
    <text evidence="1">Monomer.</text>
</comment>
<dbReference type="InterPro" id="IPR001126">
    <property type="entry name" value="UmuC"/>
</dbReference>
<evidence type="ECO:0000259" key="6">
    <source>
        <dbReference type="Pfam" id="PF00817"/>
    </source>
</evidence>
<comment type="caution">
    <text evidence="8">The sequence shown here is derived from an EMBL/GenBank/DDBJ whole genome shotgun (WGS) entry which is preliminary data.</text>
</comment>
<dbReference type="PANTHER" id="PTHR35369:SF2">
    <property type="entry name" value="BLR3025 PROTEIN"/>
    <property type="match status" value="1"/>
</dbReference>
<keyword evidence="3" id="KW-0227">DNA damage</keyword>
<dbReference type="InterPro" id="IPR017961">
    <property type="entry name" value="DNA_pol_Y-fam_little_finger"/>
</dbReference>
<evidence type="ECO:0000256" key="2">
    <source>
        <dbReference type="ARBA" id="ARBA00012417"/>
    </source>
</evidence>
<name>A0A9X0UGP3_9PROT</name>
<evidence type="ECO:0000256" key="4">
    <source>
        <dbReference type="ARBA" id="ARBA00025589"/>
    </source>
</evidence>
<evidence type="ECO:0000313" key="8">
    <source>
        <dbReference type="EMBL" id="MBC4019241.1"/>
    </source>
</evidence>
<dbReference type="InterPro" id="IPR043502">
    <property type="entry name" value="DNA/RNA_pol_sf"/>
</dbReference>
<comment type="catalytic activity">
    <reaction evidence="5">
        <text>DNA(n) + a 2'-deoxyribonucleoside 5'-triphosphate = DNA(n+1) + diphosphate</text>
        <dbReference type="Rhea" id="RHEA:22508"/>
        <dbReference type="Rhea" id="RHEA-COMP:17339"/>
        <dbReference type="Rhea" id="RHEA-COMP:17340"/>
        <dbReference type="ChEBI" id="CHEBI:33019"/>
        <dbReference type="ChEBI" id="CHEBI:61560"/>
        <dbReference type="ChEBI" id="CHEBI:173112"/>
        <dbReference type="EC" id="2.7.7.7"/>
    </reaction>
</comment>
<keyword evidence="9" id="KW-1185">Reference proteome</keyword>
<evidence type="ECO:0000259" key="7">
    <source>
        <dbReference type="Pfam" id="PF11799"/>
    </source>
</evidence>
<sequence length="503" mass="54280">MTARYLALYLPSLATDRIRRAEPGLPRSLPLATWEPFGNRRVLTAVDSAAADVGLRPGQALADAQAIAPDLLLRPADPAGDARALHALALWARRYTPLTAADPPDGLLLDITGCAHLLGGEAALLRDALVRLRQVGITTRGAVAGAAATGAALARARGDNPVVVSGIEAGVVAPLLLGPALRLPQAMLAELARLGLRRVHDLLGQPRGPLARRFGQDLLGRLDGVVGRRRVSIQPAIPPPDLAAIQDLLEPIITRTGIDAVLDRLLEDLCAGLRQAGLGARQITLTAWRVDGAVQEVAIGTGLAMRDPAHLRRLFAERLERLEPDLGFERMALEARATEPMAVAVQPSLAVGGRRDEAAMAVALAQLLDRLGQRLPVHRVAPVASHWPEHAVTAQDPHDVDPTVPPGWAAQPRPVLLLRRPAPLEVVIPLPDGPPSLLRLQGLAHRLHRVEGPLRLEPEWWRNRPNRFRRDYYQVELASGVRLWVCRTGLPGAPRWLLHGHLP</sequence>
<accession>A0A9X0UGP3</accession>
<dbReference type="AlphaFoldDB" id="A0A9X0UGP3"/>
<organism evidence="8 9">
    <name type="scientific">Siccirubricoccus deserti</name>
    <dbReference type="NCBI Taxonomy" id="2013562"/>
    <lineage>
        <taxon>Bacteria</taxon>
        <taxon>Pseudomonadati</taxon>
        <taxon>Pseudomonadota</taxon>
        <taxon>Alphaproteobacteria</taxon>
        <taxon>Acetobacterales</taxon>
        <taxon>Roseomonadaceae</taxon>
        <taxon>Siccirubricoccus</taxon>
    </lineage>
</organism>
<protein>
    <recommendedName>
        <fullName evidence="2">DNA-directed DNA polymerase</fullName>
        <ecNumber evidence="2">2.7.7.7</ecNumber>
    </recommendedName>
</protein>
<dbReference type="SUPFAM" id="SSF56672">
    <property type="entry name" value="DNA/RNA polymerases"/>
    <property type="match status" value="1"/>
</dbReference>
<dbReference type="CDD" id="cd03468">
    <property type="entry name" value="PolY_like"/>
    <property type="match status" value="1"/>
</dbReference>
<gene>
    <name evidence="8" type="ORF">H7965_28915</name>
</gene>
<dbReference type="Pfam" id="PF11799">
    <property type="entry name" value="IMS_C"/>
    <property type="match status" value="1"/>
</dbReference>
<evidence type="ECO:0000256" key="1">
    <source>
        <dbReference type="ARBA" id="ARBA00011245"/>
    </source>
</evidence>
<dbReference type="EC" id="2.7.7.7" evidence="2"/>
<dbReference type="PANTHER" id="PTHR35369">
    <property type="entry name" value="BLR3025 PROTEIN-RELATED"/>
    <property type="match status" value="1"/>
</dbReference>
<dbReference type="Proteomes" id="UP000600101">
    <property type="component" value="Unassembled WGS sequence"/>
</dbReference>
<dbReference type="EMBL" id="JACOMF010000147">
    <property type="protein sequence ID" value="MBC4019241.1"/>
    <property type="molecule type" value="Genomic_DNA"/>
</dbReference>
<evidence type="ECO:0000256" key="5">
    <source>
        <dbReference type="ARBA" id="ARBA00049244"/>
    </source>
</evidence>
<comment type="function">
    <text evidence="4">Poorly processive, error-prone DNA polymerase involved in untargeted mutagenesis. Copies undamaged DNA at stalled replication forks, which arise in vivo from mismatched or misaligned primer ends. These misaligned primers can be extended by PolIV. Exhibits no 3'-5' exonuclease (proofreading) activity. May be involved in translesional synthesis, in conjunction with the beta clamp from PolIII.</text>
</comment>
<feature type="domain" description="UmuC" evidence="6">
    <location>
        <begin position="19"/>
        <end position="127"/>
    </location>
</feature>